<protein>
    <submittedName>
        <fullName evidence="5">Protein hipA</fullName>
    </submittedName>
</protein>
<keyword evidence="1" id="KW-0808">Transferase</keyword>
<dbReference type="Pfam" id="PF13657">
    <property type="entry name" value="Couple_hipA"/>
    <property type="match status" value="1"/>
</dbReference>
<dbReference type="InterPro" id="IPR017508">
    <property type="entry name" value="HipA_N1"/>
</dbReference>
<dbReference type="InterPro" id="IPR052028">
    <property type="entry name" value="HipA_Ser/Thr_kinase"/>
</dbReference>
<dbReference type="PANTHER" id="PTHR37419:SF1">
    <property type="entry name" value="SERINE_THREONINE-PROTEIN KINASE TOXIN HIPA"/>
    <property type="match status" value="1"/>
</dbReference>
<evidence type="ECO:0000259" key="3">
    <source>
        <dbReference type="Pfam" id="PF07804"/>
    </source>
</evidence>
<dbReference type="NCBIfam" id="TIGR03071">
    <property type="entry name" value="couple_hipA"/>
    <property type="match status" value="1"/>
</dbReference>
<sequence length="383" mass="44341">MQESSLKVFVNAKETGVLSVENEQYIFNYNEKAEDVVSLTMPIRSQSWTHKELHPIFQMNMPEGALREAIKNAFSKIEKMDEMGFLKILGPHLLGRVKFGKSDKKEENLSLSDILNSPVENLFEELMERFAIRSGVSGVQPKLLLSAQNKTTMKFEHYIVKSWTNEYPNLALNEYFCMRAIQHANLETPEFYMSEDMSLFVMKRFDVKEDNTYFGFEDMCVLTARGTEEKYDGSYEELARVIKDIISPHNRRGALVALLKAMIMNHFLRNGDGHLKNYGVLYENDYEDARLAPIYDVITTTMYIKKDIPALYLGANKLWWKEKSYKNFAKSSCGFSNKEYDEIVASCISAIAKTKQEIDNFKHESQEVLHFLQALKECWQDGF</sequence>
<evidence type="ECO:0000259" key="4">
    <source>
        <dbReference type="Pfam" id="PF13657"/>
    </source>
</evidence>
<dbReference type="GO" id="GO:0004674">
    <property type="term" value="F:protein serine/threonine kinase activity"/>
    <property type="evidence" value="ECO:0007669"/>
    <property type="project" value="TreeGrafter"/>
</dbReference>
<feature type="domain" description="HipA-like C-terminal" evidence="3">
    <location>
        <begin position="135"/>
        <end position="353"/>
    </location>
</feature>
<dbReference type="Pfam" id="PF07804">
    <property type="entry name" value="HipA_C"/>
    <property type="match status" value="1"/>
</dbReference>
<dbReference type="PANTHER" id="PTHR37419">
    <property type="entry name" value="SERINE/THREONINE-PROTEIN KINASE TOXIN HIPA"/>
    <property type="match status" value="1"/>
</dbReference>
<dbReference type="InterPro" id="IPR012893">
    <property type="entry name" value="HipA-like_C"/>
</dbReference>
<accession>A0A1W1CWL6</accession>
<dbReference type="AlphaFoldDB" id="A0A1W1CWL6"/>
<dbReference type="GO" id="GO:0005829">
    <property type="term" value="C:cytosol"/>
    <property type="evidence" value="ECO:0007669"/>
    <property type="project" value="TreeGrafter"/>
</dbReference>
<dbReference type="EMBL" id="FPHI01000045">
    <property type="protein sequence ID" value="SFV70214.1"/>
    <property type="molecule type" value="Genomic_DNA"/>
</dbReference>
<reference evidence="5" key="1">
    <citation type="submission" date="2016-10" db="EMBL/GenBank/DDBJ databases">
        <authorList>
            <person name="de Groot N.N."/>
        </authorList>
    </citation>
    <scope>NUCLEOTIDE SEQUENCE</scope>
</reference>
<organism evidence="5">
    <name type="scientific">hydrothermal vent metagenome</name>
    <dbReference type="NCBI Taxonomy" id="652676"/>
    <lineage>
        <taxon>unclassified sequences</taxon>
        <taxon>metagenomes</taxon>
        <taxon>ecological metagenomes</taxon>
    </lineage>
</organism>
<evidence type="ECO:0000256" key="2">
    <source>
        <dbReference type="ARBA" id="ARBA00022777"/>
    </source>
</evidence>
<proteinExistence type="predicted"/>
<evidence type="ECO:0000313" key="5">
    <source>
        <dbReference type="EMBL" id="SFV70214.1"/>
    </source>
</evidence>
<name>A0A1W1CWL6_9ZZZZ</name>
<keyword evidence="2" id="KW-0418">Kinase</keyword>
<evidence type="ECO:0000256" key="1">
    <source>
        <dbReference type="ARBA" id="ARBA00022679"/>
    </source>
</evidence>
<feature type="domain" description="HipA N-terminal subdomain 1" evidence="4">
    <location>
        <begin position="6"/>
        <end position="99"/>
    </location>
</feature>
<gene>
    <name evidence="5" type="ORF">MNB_SV-3-768</name>
</gene>
<dbReference type="Gene3D" id="1.10.1070.20">
    <property type="match status" value="1"/>
</dbReference>